<dbReference type="AlphaFoldDB" id="A0A2A6J4I4"/>
<protein>
    <submittedName>
        <fullName evidence="1">Uncharacterized protein</fullName>
    </submittedName>
</protein>
<reference evidence="1 2" key="1">
    <citation type="submission" date="2017-09" db="EMBL/GenBank/DDBJ databases">
        <title>Comparative genomics of rhizobia isolated from Phaseolus vulgaris in China.</title>
        <authorList>
            <person name="Tong W."/>
        </authorList>
    </citation>
    <scope>NUCLEOTIDE SEQUENCE [LARGE SCALE GENOMIC DNA]</scope>
    <source>
        <strain evidence="1 2">C5</strain>
    </source>
</reference>
<accession>A0A2A6J4I4</accession>
<evidence type="ECO:0000313" key="1">
    <source>
        <dbReference type="EMBL" id="PDT00777.1"/>
    </source>
</evidence>
<proteinExistence type="predicted"/>
<dbReference type="RefSeq" id="WP_097615478.1">
    <property type="nucleotide sequence ID" value="NZ_NWSV01000031.1"/>
</dbReference>
<dbReference type="Proteomes" id="UP000220768">
    <property type="component" value="Unassembled WGS sequence"/>
</dbReference>
<name>A0A2A6J4I4_9HYPH</name>
<comment type="caution">
    <text evidence="1">The sequence shown here is derived from an EMBL/GenBank/DDBJ whole genome shotgun (WGS) entry which is preliminary data.</text>
</comment>
<evidence type="ECO:0000313" key="2">
    <source>
        <dbReference type="Proteomes" id="UP000220768"/>
    </source>
</evidence>
<gene>
    <name evidence="1" type="ORF">CO666_29115</name>
</gene>
<keyword evidence="2" id="KW-1185">Reference proteome</keyword>
<dbReference type="EMBL" id="NWSV01000031">
    <property type="protein sequence ID" value="PDT00777.1"/>
    <property type="molecule type" value="Genomic_DNA"/>
</dbReference>
<sequence>MEQNCIAVEERGLDQIVQRVRCHVAIAYSPCRLQRPHVEIEPTVLEPVSAKAVALTAKLAKQGIQHVRRNIHHHIDIGVEGIAPLSREITW</sequence>
<organism evidence="1 2">
    <name type="scientific">Rhizobium chutanense</name>
    <dbReference type="NCBI Taxonomy" id="2035448"/>
    <lineage>
        <taxon>Bacteria</taxon>
        <taxon>Pseudomonadati</taxon>
        <taxon>Pseudomonadota</taxon>
        <taxon>Alphaproteobacteria</taxon>
        <taxon>Hyphomicrobiales</taxon>
        <taxon>Rhizobiaceae</taxon>
        <taxon>Rhizobium/Agrobacterium group</taxon>
        <taxon>Rhizobium</taxon>
    </lineage>
</organism>